<proteinExistence type="predicted"/>
<feature type="chain" id="PRO_5011779839" description="Aspartyl protease" evidence="2">
    <location>
        <begin position="40"/>
        <end position="516"/>
    </location>
</feature>
<feature type="signal peptide" evidence="2">
    <location>
        <begin position="1"/>
        <end position="39"/>
    </location>
</feature>
<dbReference type="STRING" id="474950.SAMN05421771_1479"/>
<feature type="region of interest" description="Disordered" evidence="1">
    <location>
        <begin position="456"/>
        <end position="516"/>
    </location>
</feature>
<feature type="compositionally biased region" description="Pro residues" evidence="1">
    <location>
        <begin position="459"/>
        <end position="472"/>
    </location>
</feature>
<dbReference type="RefSeq" id="WP_089838011.1">
    <property type="nucleotide sequence ID" value="NZ_FOZL01000001.1"/>
</dbReference>
<keyword evidence="4" id="KW-1185">Reference proteome</keyword>
<dbReference type="OrthoDB" id="107519at2"/>
<evidence type="ECO:0000256" key="1">
    <source>
        <dbReference type="SAM" id="MobiDB-lite"/>
    </source>
</evidence>
<protein>
    <recommendedName>
        <fullName evidence="5">Aspartyl protease</fullName>
    </recommendedName>
</protein>
<name>A0A1I6LYB2_9BACT</name>
<dbReference type="Proteomes" id="UP000199024">
    <property type="component" value="Unassembled WGS sequence"/>
</dbReference>
<sequence length="516" mass="56088">MPTFPFISLRRTPPPRFRRIGWILCVCLAPALAPTPASAKGPEKLKVIALADLGQQATGGRPQTPGNTVATVHFAGEHHLLVTFPVRRLMKRLPDTLPTDDDRMIEAVLVDIPSGKVAARTTWRVHDAGQYLWDLGGGRFMLRFRSRLVTVEPLANLSKSDPFEEHKLLTFDDRIVGLIVSAESDLLTVETTSRPLEDVTKVAIKTSDADVIISFFRLTYTPETVIVSHAGSVRSSIPLALPLTADGYLDISEESKGRWLFDYLPHEGKKLELSPYDTTCFPRAVFVSRSEFVAFGCRGSLDKVEIGGFNMKAEEMWEQGFTDNFAYPNFSFAPASGRFALGRALTSVSLSMLGQDQEPVGDLLTGQDIQVYQAGTGRAVFHTVVTPVQRTGQNFSLSADGMQIAVIRDAAIEIYQLPALSSHDKQEVKANREFALEHATGPIRLPTRTRVAAAVAEATPPPVPSAPPPPAPAASAQAATPGKPQVIENPIPVGDVPTPEGRKRPTLYGPDESAPK</sequence>
<gene>
    <name evidence="3" type="ORF">SAMN05421771_1479</name>
</gene>
<evidence type="ECO:0000256" key="2">
    <source>
        <dbReference type="SAM" id="SignalP"/>
    </source>
</evidence>
<reference evidence="3 4" key="1">
    <citation type="submission" date="2016-10" db="EMBL/GenBank/DDBJ databases">
        <authorList>
            <person name="de Groot N.N."/>
        </authorList>
    </citation>
    <scope>NUCLEOTIDE SEQUENCE [LARGE SCALE GENOMIC DNA]</scope>
    <source>
        <strain evidence="3 4">DSM 21001</strain>
    </source>
</reference>
<evidence type="ECO:0000313" key="4">
    <source>
        <dbReference type="Proteomes" id="UP000199024"/>
    </source>
</evidence>
<dbReference type="EMBL" id="FOZL01000001">
    <property type="protein sequence ID" value="SFS08420.1"/>
    <property type="molecule type" value="Genomic_DNA"/>
</dbReference>
<dbReference type="AlphaFoldDB" id="A0A1I6LYB2"/>
<organism evidence="3 4">
    <name type="scientific">Granulicella pectinivorans</name>
    <dbReference type="NCBI Taxonomy" id="474950"/>
    <lineage>
        <taxon>Bacteria</taxon>
        <taxon>Pseudomonadati</taxon>
        <taxon>Acidobacteriota</taxon>
        <taxon>Terriglobia</taxon>
        <taxon>Terriglobales</taxon>
        <taxon>Acidobacteriaceae</taxon>
        <taxon>Granulicella</taxon>
    </lineage>
</organism>
<keyword evidence="2" id="KW-0732">Signal</keyword>
<evidence type="ECO:0008006" key="5">
    <source>
        <dbReference type="Google" id="ProtNLM"/>
    </source>
</evidence>
<accession>A0A1I6LYB2</accession>
<evidence type="ECO:0000313" key="3">
    <source>
        <dbReference type="EMBL" id="SFS08420.1"/>
    </source>
</evidence>